<proteinExistence type="predicted"/>
<dbReference type="Proteomes" id="UP000026923">
    <property type="component" value="Unassembled WGS sequence"/>
</dbReference>
<dbReference type="RefSeq" id="WP_003296315.1">
    <property type="nucleotide sequence ID" value="NZ_KK020677.1"/>
</dbReference>
<evidence type="ECO:0008006" key="4">
    <source>
        <dbReference type="Google" id="ProtNLM"/>
    </source>
</evidence>
<dbReference type="HOGENOM" id="CLU_114962_1_0_6"/>
<organism evidence="2 3">
    <name type="scientific">Stutzerimonas stutzeri KOS6</name>
    <dbReference type="NCBI Taxonomy" id="1218352"/>
    <lineage>
        <taxon>Bacteria</taxon>
        <taxon>Pseudomonadati</taxon>
        <taxon>Pseudomonadota</taxon>
        <taxon>Gammaproteobacteria</taxon>
        <taxon>Pseudomonadales</taxon>
        <taxon>Pseudomonadaceae</taxon>
        <taxon>Stutzerimonas</taxon>
    </lineage>
</organism>
<dbReference type="EMBL" id="AMCZ02000030">
    <property type="protein sequence ID" value="EWC39819.1"/>
    <property type="molecule type" value="Genomic_DNA"/>
</dbReference>
<feature type="repeat" description="TPR" evidence="1">
    <location>
        <begin position="114"/>
        <end position="147"/>
    </location>
</feature>
<keyword evidence="1" id="KW-0802">TPR repeat</keyword>
<protein>
    <recommendedName>
        <fullName evidence="4">Tetratricopeptide repeat protein</fullName>
    </recommendedName>
</protein>
<dbReference type="InterPro" id="IPR011990">
    <property type="entry name" value="TPR-like_helical_dom_sf"/>
</dbReference>
<dbReference type="OrthoDB" id="7359089at2"/>
<dbReference type="eggNOG" id="COG0457">
    <property type="taxonomic scope" value="Bacteria"/>
</dbReference>
<reference evidence="2 3" key="1">
    <citation type="journal article" date="2013" name="Genome Announc.">
        <title>Draft Genome of the Nitrogen-Fixing Bacterium Pseudomonas stutzeri Strain KOS6 Isolated from Industrial Hydrocarbon Sludge.</title>
        <authorList>
            <person name="Grigoryeva T.V."/>
            <person name="Laikov A.V."/>
            <person name="Naumova R.P."/>
            <person name="Manolov A.I."/>
            <person name="Larin A.K."/>
            <person name="Karpova I.Y."/>
            <person name="Semashko T.A."/>
            <person name="Alexeev D.G."/>
            <person name="Kostryukova E.S."/>
            <person name="Muller R."/>
            <person name="Govorun V.M."/>
        </authorList>
    </citation>
    <scope>NUCLEOTIDE SEQUENCE [LARGE SCALE GENOMIC DNA]</scope>
    <source>
        <strain evidence="2 3">KOS6</strain>
    </source>
</reference>
<dbReference type="PROSITE" id="PS50005">
    <property type="entry name" value="TPR"/>
    <property type="match status" value="1"/>
</dbReference>
<sequence>MGEVVLLDAGQAFFSDRTPSGLRYLLNSARNLGHPAAIEALLLEARRRWAEEPDAHIGLYKFYFRQARYAEAEAAVWAALRSAAGRAGFSRNYRRLHPASADWQTHRGAERLYLFSLKALGVIRLRRGKVDNARRVLEKLLELDPGDEIGGEAFLQIARAFEEER</sequence>
<comment type="caution">
    <text evidence="2">The sequence shown here is derived from an EMBL/GenBank/DDBJ whole genome shotgun (WGS) entry which is preliminary data.</text>
</comment>
<dbReference type="Gene3D" id="1.25.40.10">
    <property type="entry name" value="Tetratricopeptide repeat domain"/>
    <property type="match status" value="1"/>
</dbReference>
<evidence type="ECO:0000313" key="3">
    <source>
        <dbReference type="Proteomes" id="UP000026923"/>
    </source>
</evidence>
<dbReference type="InterPro" id="IPR019734">
    <property type="entry name" value="TPR_rpt"/>
</dbReference>
<dbReference type="AlphaFoldDB" id="A0A061JNQ5"/>
<name>A0A061JNQ5_STUST</name>
<evidence type="ECO:0000313" key="2">
    <source>
        <dbReference type="EMBL" id="EWC39819.1"/>
    </source>
</evidence>
<gene>
    <name evidence="2" type="ORF">B597_018400</name>
</gene>
<dbReference type="SUPFAM" id="SSF48452">
    <property type="entry name" value="TPR-like"/>
    <property type="match status" value="1"/>
</dbReference>
<evidence type="ECO:0000256" key="1">
    <source>
        <dbReference type="PROSITE-ProRule" id="PRU00339"/>
    </source>
</evidence>
<accession>A0A061JNQ5</accession>